<organism evidence="6 7">
    <name type="scientific">Magallana gigas</name>
    <name type="common">Pacific oyster</name>
    <name type="synonym">Crassostrea gigas</name>
    <dbReference type="NCBI Taxonomy" id="29159"/>
    <lineage>
        <taxon>Eukaryota</taxon>
        <taxon>Metazoa</taxon>
        <taxon>Spiralia</taxon>
        <taxon>Lophotrochozoa</taxon>
        <taxon>Mollusca</taxon>
        <taxon>Bivalvia</taxon>
        <taxon>Autobranchia</taxon>
        <taxon>Pteriomorphia</taxon>
        <taxon>Ostreida</taxon>
        <taxon>Ostreoidea</taxon>
        <taxon>Ostreidae</taxon>
        <taxon>Magallana</taxon>
    </lineage>
</organism>
<reference evidence="6" key="1">
    <citation type="submission" date="2022-08" db="UniProtKB">
        <authorList>
            <consortium name="EnsemblMetazoa"/>
        </authorList>
    </citation>
    <scope>IDENTIFICATION</scope>
    <source>
        <strain evidence="6">05x7-T-G4-1.051#20</strain>
    </source>
</reference>
<evidence type="ECO:0000256" key="3">
    <source>
        <dbReference type="SAM" id="SignalP"/>
    </source>
</evidence>
<feature type="domain" description="IgGFc-binding protein N-terminal" evidence="5">
    <location>
        <begin position="523"/>
        <end position="770"/>
    </location>
</feature>
<dbReference type="Pfam" id="PF17517">
    <property type="entry name" value="IgGFc_binding"/>
    <property type="match status" value="1"/>
</dbReference>
<protein>
    <recommendedName>
        <fullName evidence="8">ZP domain-containing protein</fullName>
    </recommendedName>
</protein>
<evidence type="ECO:0000256" key="2">
    <source>
        <dbReference type="SAM" id="Phobius"/>
    </source>
</evidence>
<evidence type="ECO:0000313" key="6">
    <source>
        <dbReference type="EnsemblMetazoa" id="G2593.1:cds"/>
    </source>
</evidence>
<keyword evidence="3" id="KW-0732">Signal</keyword>
<evidence type="ECO:0000259" key="4">
    <source>
        <dbReference type="Pfam" id="PF02014"/>
    </source>
</evidence>
<dbReference type="Gene3D" id="2.60.40.4100">
    <property type="entry name" value="Zona pellucida, ZP-C domain"/>
    <property type="match status" value="1"/>
</dbReference>
<evidence type="ECO:0000259" key="5">
    <source>
        <dbReference type="Pfam" id="PF17517"/>
    </source>
</evidence>
<keyword evidence="2" id="KW-0472">Membrane</keyword>
<proteinExistence type="predicted"/>
<dbReference type="InterPro" id="IPR035234">
    <property type="entry name" value="IgGFc-bd_N"/>
</dbReference>
<evidence type="ECO:0008006" key="8">
    <source>
        <dbReference type="Google" id="ProtNLM"/>
    </source>
</evidence>
<keyword evidence="2" id="KW-1133">Transmembrane helix</keyword>
<feature type="region of interest" description="Disordered" evidence="1">
    <location>
        <begin position="22"/>
        <end position="47"/>
    </location>
</feature>
<dbReference type="Pfam" id="PF02014">
    <property type="entry name" value="Reeler"/>
    <property type="match status" value="1"/>
</dbReference>
<evidence type="ECO:0000313" key="7">
    <source>
        <dbReference type="Proteomes" id="UP000005408"/>
    </source>
</evidence>
<keyword evidence="7" id="KW-1185">Reference proteome</keyword>
<name>A0A8W8KZH2_MAGGI</name>
<dbReference type="InterPro" id="IPR042235">
    <property type="entry name" value="ZP-C_dom"/>
</dbReference>
<feature type="signal peptide" evidence="3">
    <location>
        <begin position="1"/>
        <end position="20"/>
    </location>
</feature>
<dbReference type="InterPro" id="IPR002861">
    <property type="entry name" value="Reeler_dom"/>
</dbReference>
<dbReference type="Proteomes" id="UP000005408">
    <property type="component" value="Unassembled WGS sequence"/>
</dbReference>
<sequence>MKTAILAHVCLFILMTKTSASQSPFRNSDKECRTMLPSRARSPPREDKSLYEVRVSDTIYHEDMHHIEVSIVNKTSRPIGWVLLQPRLKGCDGPDVDHNIGEFEMLPGNDYFEFLNCRQNPKGAVVTKQWSGKPYEGKIEVNFVITTTKRKIKFRATIISPDGNIYLHNDSEEIRYISLKGTDLSKAEECPKIKHFALQVDVKHENRSFPETKDMRLKFKRGRTPGSMVIFAAWVLMWADVFGKVRSEKATVTCSVSGSNNQILEMTLNVIKEFDVISAVTVYTAKEEDPTLSKPIENDSCRVAGNGEEATPFTMTVSFDATLVNYPCGIAVININEYRLRLRTFEHPGVKSTNDVFLDAVCDRSAGSQTLGILPQPAFVPPESKLLRFELMSNQSSSVTSVNLGESVYFKAEYYYNNEYRVGTCGYDFWLALPQDSDPFFDFTHYLIVTHRQEDSVNASYVDSSGNETILNFVLNFSQQKLAIAPHAGVERVSDKSLHLTSSHQICVQSFNYLTVQSTTIFTVFPTNSLGKEYIVNKLFQSNTVVILATDRETDITLQGDVAKLDVPSSLTGLVPFESLQIVAKEDITKLRIISTKPVAIFMGSQKTVSNPDGFAEQLSDTSNMGSHFLFFPAYGEIVCTSSTANTVLSYVCKDGLSEERTIQQHDSTVFTASSLQYCIIESSAPLSCGQYFSSVINGPVKGYMNIPPRSQWSTHYTFGAFVNVEYEIIIVIEDGYQNNLNVSGTFAGVMEGSTLSWTSVVRHSGITYVGLTFQIGKLFGPIVQVSHPSKSFLVLLRDNRELSVTIPPKSFLTNVWKCSQTLGFSGDLVDSDCDGSADEDRDITTGSEPYDLAGYTQGLKPAGEIRFANCIAKSNNDWDDGGPTIPFIDENGCPVDSELFSINATFSEITANRLHYPKLFSSGYLESARFSGSTDVYFQCQVLLCYDYTGKCFENACGVGSGYIGNKYDRMYVEQKLKVLYSTEKPLRRKREDTSSSAPETSTDTYVIICVTSFIPLVLSLAVTLVLYRKFLFLIDETMSHSSRGLQLGSNSNRL</sequence>
<accession>A0A8W8KZH2</accession>
<dbReference type="EnsemblMetazoa" id="G2593.1">
    <property type="protein sequence ID" value="G2593.1:cds"/>
    <property type="gene ID" value="G2593"/>
</dbReference>
<evidence type="ECO:0000256" key="1">
    <source>
        <dbReference type="SAM" id="MobiDB-lite"/>
    </source>
</evidence>
<dbReference type="PANTHER" id="PTHR46534:SF1">
    <property type="entry name" value="IGGFC-BINDING PROTEIN N-TERMINAL DOMAIN-CONTAINING PROTEIN"/>
    <property type="match status" value="1"/>
</dbReference>
<feature type="transmembrane region" description="Helical" evidence="2">
    <location>
        <begin position="1007"/>
        <end position="1029"/>
    </location>
</feature>
<feature type="domain" description="Reelin" evidence="4">
    <location>
        <begin position="32"/>
        <end position="160"/>
    </location>
</feature>
<keyword evidence="2" id="KW-0812">Transmembrane</keyword>
<dbReference type="PANTHER" id="PTHR46534">
    <property type="entry name" value="IGGFC_BINDING DOMAIN-CONTAINING PROTEIN"/>
    <property type="match status" value="1"/>
</dbReference>
<feature type="chain" id="PRO_5036446716" description="ZP domain-containing protein" evidence="3">
    <location>
        <begin position="21"/>
        <end position="1056"/>
    </location>
</feature>
<dbReference type="AlphaFoldDB" id="A0A8W8KZH2"/>